<evidence type="ECO:0000313" key="3">
    <source>
        <dbReference type="Proteomes" id="UP000223596"/>
    </source>
</evidence>
<name>A0AB36TD89_ACETH</name>
<feature type="transmembrane region" description="Helical" evidence="1">
    <location>
        <begin position="371"/>
        <end position="396"/>
    </location>
</feature>
<dbReference type="Proteomes" id="UP000223596">
    <property type="component" value="Unassembled WGS sequence"/>
</dbReference>
<dbReference type="GO" id="GO:0005886">
    <property type="term" value="C:plasma membrane"/>
    <property type="evidence" value="ECO:0007669"/>
    <property type="project" value="UniProtKB-SubCell"/>
</dbReference>
<feature type="transmembrane region" description="Helical" evidence="1">
    <location>
        <begin position="189"/>
        <end position="210"/>
    </location>
</feature>
<evidence type="ECO:0000256" key="1">
    <source>
        <dbReference type="SAM" id="Phobius"/>
    </source>
</evidence>
<comment type="caution">
    <text evidence="2">The sequence shown here is derived from an EMBL/GenBank/DDBJ whole genome shotgun (WGS) entry which is preliminary data.</text>
</comment>
<organism evidence="2 3">
    <name type="scientific">Acetivibrio thermocellus AD2</name>
    <dbReference type="NCBI Taxonomy" id="1138384"/>
    <lineage>
        <taxon>Bacteria</taxon>
        <taxon>Bacillati</taxon>
        <taxon>Bacillota</taxon>
        <taxon>Clostridia</taxon>
        <taxon>Eubacteriales</taxon>
        <taxon>Oscillospiraceae</taxon>
        <taxon>Acetivibrio</taxon>
    </lineage>
</organism>
<feature type="transmembrane region" description="Helical" evidence="1">
    <location>
        <begin position="321"/>
        <end position="340"/>
    </location>
</feature>
<keyword evidence="1" id="KW-0472">Membrane</keyword>
<proteinExistence type="predicted"/>
<dbReference type="Gene3D" id="3.40.1710.10">
    <property type="entry name" value="abc type-2 transporter like domain"/>
    <property type="match status" value="1"/>
</dbReference>
<feature type="transmembrane region" description="Helical" evidence="1">
    <location>
        <begin position="241"/>
        <end position="265"/>
    </location>
</feature>
<protein>
    <submittedName>
        <fullName evidence="2">Sodium transport system permease protein</fullName>
    </submittedName>
</protein>
<feature type="transmembrane region" description="Helical" evidence="1">
    <location>
        <begin position="347"/>
        <end position="365"/>
    </location>
</feature>
<dbReference type="GO" id="GO:0140359">
    <property type="term" value="F:ABC-type transporter activity"/>
    <property type="evidence" value="ECO:0007669"/>
    <property type="project" value="InterPro"/>
</dbReference>
<evidence type="ECO:0000313" key="2">
    <source>
        <dbReference type="EMBL" id="PFH01768.1"/>
    </source>
</evidence>
<feature type="transmembrane region" description="Helical" evidence="1">
    <location>
        <begin position="286"/>
        <end position="309"/>
    </location>
</feature>
<gene>
    <name evidence="2" type="ORF">M972_11512</name>
</gene>
<dbReference type="AlphaFoldDB" id="A0AB36TD89"/>
<sequence>MKAGRHVWIVFKKEVKDIVRDKKTLLTSIFVPMLLIPVLSMLVGGSIEKLNRDISENVTIALTKESDTDEISNIVENQIIRDYPNIKLIEVDDPIKAINESKVRLVLDFEKDYASKLKEGKPFVIKLIYDKSQTKSGGSLGILWDAIESFNERIVKERLNSLGISPEVLTPVVIEETNIADEEKTSASILAMSLPMMLVILIASGGVAAATDLVAGEKERNTFEPLLTTKPSRFSLLFGKYLAVTLFSFVSVVATMIGAAAGFMIDPSTMVMGVGTDITCFSIPPLAVFLAVIISITFGMTFSGLEIALSTYAKSFKEAQTYMSFLLIIVMIPAFSTMLMQPNDIPAYMFLVPVMNTLAAFKIVLGGSINYFYLLMALGSSLVYVGITLWLAATLFKKEKVLFRS</sequence>
<dbReference type="Pfam" id="PF12679">
    <property type="entry name" value="ABC2_membrane_2"/>
    <property type="match status" value="1"/>
</dbReference>
<dbReference type="PANTHER" id="PTHR43471">
    <property type="entry name" value="ABC TRANSPORTER PERMEASE"/>
    <property type="match status" value="1"/>
</dbReference>
<keyword evidence="1" id="KW-1133">Transmembrane helix</keyword>
<dbReference type="RefSeq" id="WP_003514698.1">
    <property type="nucleotide sequence ID" value="NZ_CP013828.1"/>
</dbReference>
<accession>A0AB36TD89</accession>
<keyword evidence="1" id="KW-0812">Transmembrane</keyword>
<dbReference type="PANTHER" id="PTHR43471:SF3">
    <property type="entry name" value="ABC TRANSPORTER PERMEASE PROTEIN NATB"/>
    <property type="match status" value="1"/>
</dbReference>
<dbReference type="EMBL" id="PDBW01000001">
    <property type="protein sequence ID" value="PFH01768.1"/>
    <property type="molecule type" value="Genomic_DNA"/>
</dbReference>
<reference evidence="2 3" key="1">
    <citation type="submission" date="2017-09" db="EMBL/GenBank/DDBJ databases">
        <title>Evaluation of Pacific Biosciences Sequencing Technology to Finishing C. thermocellum Genome Sequences.</title>
        <authorList>
            <person name="Brown S."/>
        </authorList>
    </citation>
    <scope>NUCLEOTIDE SEQUENCE [LARGE SCALE GENOMIC DNA]</scope>
    <source>
        <strain evidence="2 3">AD2</strain>
    </source>
</reference>
<feature type="transmembrane region" description="Helical" evidence="1">
    <location>
        <begin position="25"/>
        <end position="44"/>
    </location>
</feature>